<sequence>MTTSGRRVLAVAAGALAAAGAVGAFRRISAVGEVGALRREGSAEPSGVYEAHGFVRRSVRTPVGEMVYHEAGEGAPLVFVHGVGGGASSWIWSKVAPAFVGRYRVVVPDLVGWGESEHPRRLLMFDDYVAGLGALLGEAVGEPAVVVAQSLAAGFSARLARTDPGSVAGLVMMSPSGGKDFGRDSFGPLARYTLTPVARSRPVNLLLYRLVFHSRSFIRSWLVSQGFYDPGAVSREVVDGFLWSARKPGAAYSALPFLTGDLRYDFAPYVRDLSVPAAMIWGSEERQVGVENGRRLAALNPDVPLTFINRARATPELELPAQTVAAIEASLRGLSARQREEVGRT</sequence>
<dbReference type="Pfam" id="PF00561">
    <property type="entry name" value="Abhydrolase_1"/>
    <property type="match status" value="1"/>
</dbReference>
<dbReference type="PANTHER" id="PTHR46438">
    <property type="entry name" value="ALPHA/BETA-HYDROLASES SUPERFAMILY PROTEIN"/>
    <property type="match status" value="1"/>
</dbReference>
<keyword evidence="3" id="KW-1185">Reference proteome</keyword>
<feature type="domain" description="AB hydrolase-1" evidence="1">
    <location>
        <begin position="76"/>
        <end position="302"/>
    </location>
</feature>
<evidence type="ECO:0000313" key="2">
    <source>
        <dbReference type="EMBL" id="QIN77388.1"/>
    </source>
</evidence>
<organism evidence="2 3">
    <name type="scientific">Rubrobacter marinus</name>
    <dbReference type="NCBI Taxonomy" id="2653852"/>
    <lineage>
        <taxon>Bacteria</taxon>
        <taxon>Bacillati</taxon>
        <taxon>Actinomycetota</taxon>
        <taxon>Rubrobacteria</taxon>
        <taxon>Rubrobacterales</taxon>
        <taxon>Rubrobacteraceae</taxon>
        <taxon>Rubrobacter</taxon>
    </lineage>
</organism>
<dbReference type="GO" id="GO:0016787">
    <property type="term" value="F:hydrolase activity"/>
    <property type="evidence" value="ECO:0007669"/>
    <property type="project" value="UniProtKB-KW"/>
</dbReference>
<dbReference type="Proteomes" id="UP000502706">
    <property type="component" value="Chromosome"/>
</dbReference>
<dbReference type="SUPFAM" id="SSF53474">
    <property type="entry name" value="alpha/beta-Hydrolases"/>
    <property type="match status" value="1"/>
</dbReference>
<dbReference type="EMBL" id="CP045121">
    <property type="protein sequence ID" value="QIN77388.1"/>
    <property type="molecule type" value="Genomic_DNA"/>
</dbReference>
<dbReference type="AlphaFoldDB" id="A0A6G8PSB7"/>
<dbReference type="KEGG" id="rmar:GBA65_01420"/>
<protein>
    <submittedName>
        <fullName evidence="2">Alpha/beta fold hydrolase</fullName>
    </submittedName>
</protein>
<evidence type="ECO:0000259" key="1">
    <source>
        <dbReference type="Pfam" id="PF00561"/>
    </source>
</evidence>
<dbReference type="InterPro" id="IPR000073">
    <property type="entry name" value="AB_hydrolase_1"/>
</dbReference>
<dbReference type="Gene3D" id="3.40.50.1820">
    <property type="entry name" value="alpha/beta hydrolase"/>
    <property type="match status" value="1"/>
</dbReference>
<dbReference type="PANTHER" id="PTHR46438:SF2">
    <property type="entry name" value="ALPHA_BETA-HYDROLASES SUPERFAMILY PROTEIN"/>
    <property type="match status" value="1"/>
</dbReference>
<evidence type="ECO:0000313" key="3">
    <source>
        <dbReference type="Proteomes" id="UP000502706"/>
    </source>
</evidence>
<keyword evidence="2" id="KW-0378">Hydrolase</keyword>
<reference evidence="2 3" key="1">
    <citation type="submission" date="2019-10" db="EMBL/GenBank/DDBJ databases">
        <title>Rubrobacter sp nov SCSIO 52915 isolated from a deep-sea sediment in the South China Sea.</title>
        <authorList>
            <person name="Chen R.W."/>
        </authorList>
    </citation>
    <scope>NUCLEOTIDE SEQUENCE [LARGE SCALE GENOMIC DNA]</scope>
    <source>
        <strain evidence="2 3">SCSIO 52915</strain>
    </source>
</reference>
<name>A0A6G8PSB7_9ACTN</name>
<gene>
    <name evidence="2" type="ORF">GBA65_01420</name>
</gene>
<dbReference type="RefSeq" id="WP_166395065.1">
    <property type="nucleotide sequence ID" value="NZ_CP045121.1"/>
</dbReference>
<dbReference type="InterPro" id="IPR029058">
    <property type="entry name" value="AB_hydrolase_fold"/>
</dbReference>
<accession>A0A6G8PSB7</accession>
<proteinExistence type="predicted"/>